<dbReference type="GO" id="GO:0003690">
    <property type="term" value="F:double-stranded DNA binding"/>
    <property type="evidence" value="ECO:0007669"/>
    <property type="project" value="TreeGrafter"/>
</dbReference>
<comment type="subcellular location">
    <subcellularLocation>
        <location evidence="2">Chromosome</location>
    </subcellularLocation>
    <subcellularLocation>
        <location evidence="1 6">Nucleus</location>
    </subcellularLocation>
</comment>
<evidence type="ECO:0000256" key="2">
    <source>
        <dbReference type="ARBA" id="ARBA00004286"/>
    </source>
</evidence>
<dbReference type="GO" id="GO:0045910">
    <property type="term" value="P:negative regulation of DNA recombination"/>
    <property type="evidence" value="ECO:0007669"/>
    <property type="project" value="TreeGrafter"/>
</dbReference>
<keyword evidence="5 6" id="KW-0539">Nucleus</keyword>
<dbReference type="Proteomes" id="UP000507470">
    <property type="component" value="Unassembled WGS sequence"/>
</dbReference>
<dbReference type="InterPro" id="IPR005818">
    <property type="entry name" value="Histone_H1/H5_H15"/>
</dbReference>
<dbReference type="GO" id="GO:0031492">
    <property type="term" value="F:nucleosomal DNA binding"/>
    <property type="evidence" value="ECO:0007669"/>
    <property type="project" value="TreeGrafter"/>
</dbReference>
<evidence type="ECO:0000259" key="8">
    <source>
        <dbReference type="PROSITE" id="PS51504"/>
    </source>
</evidence>
<accession>A0A6J8D479</accession>
<keyword evidence="10" id="KW-1185">Reference proteome</keyword>
<feature type="domain" description="H15" evidence="8">
    <location>
        <begin position="26"/>
        <end position="105"/>
    </location>
</feature>
<evidence type="ECO:0000256" key="6">
    <source>
        <dbReference type="RuleBase" id="RU003894"/>
    </source>
</evidence>
<dbReference type="SMART" id="SM00526">
    <property type="entry name" value="H15"/>
    <property type="match status" value="1"/>
</dbReference>
<evidence type="ECO:0000313" key="10">
    <source>
        <dbReference type="Proteomes" id="UP000507470"/>
    </source>
</evidence>
<keyword evidence="3 6" id="KW-0158">Chromosome</keyword>
<dbReference type="SUPFAM" id="SSF46785">
    <property type="entry name" value="Winged helix' DNA-binding domain"/>
    <property type="match status" value="1"/>
</dbReference>
<evidence type="ECO:0000256" key="7">
    <source>
        <dbReference type="SAM" id="MobiDB-lite"/>
    </source>
</evidence>
<keyword evidence="4 6" id="KW-0238">DNA-binding</keyword>
<dbReference type="PRINTS" id="PR00624">
    <property type="entry name" value="HISTONEH5"/>
</dbReference>
<name>A0A6J8D479_MYTCO</name>
<evidence type="ECO:0000256" key="4">
    <source>
        <dbReference type="ARBA" id="ARBA00023125"/>
    </source>
</evidence>
<feature type="compositionally biased region" description="Basic residues" evidence="7">
    <location>
        <begin position="146"/>
        <end position="187"/>
    </location>
</feature>
<dbReference type="GO" id="GO:0005634">
    <property type="term" value="C:nucleus"/>
    <property type="evidence" value="ECO:0007669"/>
    <property type="project" value="UniProtKB-SubCell"/>
</dbReference>
<dbReference type="GO" id="GO:0030261">
    <property type="term" value="P:chromosome condensation"/>
    <property type="evidence" value="ECO:0007669"/>
    <property type="project" value="TreeGrafter"/>
</dbReference>
<organism evidence="9 10">
    <name type="scientific">Mytilus coruscus</name>
    <name type="common">Sea mussel</name>
    <dbReference type="NCBI Taxonomy" id="42192"/>
    <lineage>
        <taxon>Eukaryota</taxon>
        <taxon>Metazoa</taxon>
        <taxon>Spiralia</taxon>
        <taxon>Lophotrochozoa</taxon>
        <taxon>Mollusca</taxon>
        <taxon>Bivalvia</taxon>
        <taxon>Autobranchia</taxon>
        <taxon>Pteriomorphia</taxon>
        <taxon>Mytilida</taxon>
        <taxon>Mytiloidea</taxon>
        <taxon>Mytilidae</taxon>
        <taxon>Mytilinae</taxon>
        <taxon>Mytilus</taxon>
    </lineage>
</organism>
<sequence length="212" mass="23198">MADVAAPAPAKSPKKKAAAKPKKPSAHPKYSEMIGKAIAALKERGGSSRQAILKYIMANFNVGKDAKSVNAHLKLALRAGVKNNSLKQSRELEHPDLSELERQNKLKKANKGKKAVKPKAAKPKKAKSTPKKKKAAKKPAGEKKAAKPKAKKPAAAKAAKPKRRQPSHQLKRRQPNQKPRRHQRRSKLFQTSVCRGYSATKSPCKGYPICSK</sequence>
<reference evidence="9 10" key="1">
    <citation type="submission" date="2020-06" db="EMBL/GenBank/DDBJ databases">
        <authorList>
            <person name="Li R."/>
            <person name="Bekaert M."/>
        </authorList>
    </citation>
    <scope>NUCLEOTIDE SEQUENCE [LARGE SCALE GENOMIC DNA]</scope>
    <source>
        <strain evidence="10">wild</strain>
    </source>
</reference>
<dbReference type="GO" id="GO:0000786">
    <property type="term" value="C:nucleosome"/>
    <property type="evidence" value="ECO:0007669"/>
    <property type="project" value="InterPro"/>
</dbReference>
<feature type="compositionally biased region" description="Basic and acidic residues" evidence="7">
    <location>
        <begin position="88"/>
        <end position="104"/>
    </location>
</feature>
<evidence type="ECO:0000256" key="3">
    <source>
        <dbReference type="ARBA" id="ARBA00022454"/>
    </source>
</evidence>
<dbReference type="InterPro" id="IPR036388">
    <property type="entry name" value="WH-like_DNA-bd_sf"/>
</dbReference>
<feature type="region of interest" description="Disordered" evidence="7">
    <location>
        <begin position="1"/>
        <end position="31"/>
    </location>
</feature>
<dbReference type="InterPro" id="IPR036390">
    <property type="entry name" value="WH_DNA-bd_sf"/>
</dbReference>
<dbReference type="GO" id="GO:0006334">
    <property type="term" value="P:nucleosome assembly"/>
    <property type="evidence" value="ECO:0007669"/>
    <property type="project" value="InterPro"/>
</dbReference>
<dbReference type="CDD" id="cd00073">
    <property type="entry name" value="H15"/>
    <property type="match status" value="1"/>
</dbReference>
<dbReference type="FunFam" id="1.10.10.10:FF:000140">
    <property type="entry name" value="Histone H1.0"/>
    <property type="match status" value="1"/>
</dbReference>
<dbReference type="Pfam" id="PF00538">
    <property type="entry name" value="Linker_histone"/>
    <property type="match status" value="1"/>
</dbReference>
<dbReference type="PROSITE" id="PS51504">
    <property type="entry name" value="H15"/>
    <property type="match status" value="1"/>
</dbReference>
<dbReference type="EMBL" id="CACVKT020006598">
    <property type="protein sequence ID" value="CAC5402699.1"/>
    <property type="molecule type" value="Genomic_DNA"/>
</dbReference>
<dbReference type="PANTHER" id="PTHR11467">
    <property type="entry name" value="HISTONE H1"/>
    <property type="match status" value="1"/>
</dbReference>
<evidence type="ECO:0000313" key="9">
    <source>
        <dbReference type="EMBL" id="CAC5402699.1"/>
    </source>
</evidence>
<dbReference type="PANTHER" id="PTHR11467:SF36">
    <property type="entry name" value="HISTONE 24-RELATED"/>
    <property type="match status" value="1"/>
</dbReference>
<dbReference type="AlphaFoldDB" id="A0A6J8D479"/>
<dbReference type="InterPro" id="IPR005819">
    <property type="entry name" value="H1/H5"/>
</dbReference>
<proteinExistence type="inferred from homology"/>
<protein>
    <submittedName>
        <fullName evidence="9">H1_5</fullName>
    </submittedName>
</protein>
<feature type="compositionally biased region" description="Basic residues" evidence="7">
    <location>
        <begin position="105"/>
        <end position="137"/>
    </location>
</feature>
<feature type="compositionally biased region" description="Basic residues" evidence="7">
    <location>
        <begin position="12"/>
        <end position="26"/>
    </location>
</feature>
<dbReference type="OrthoDB" id="1110759at2759"/>
<comment type="similarity">
    <text evidence="6">Belongs to the histone H1/H5 family.</text>
</comment>
<feature type="compositionally biased region" description="Low complexity" evidence="7">
    <location>
        <begin position="1"/>
        <end position="11"/>
    </location>
</feature>
<evidence type="ECO:0000256" key="5">
    <source>
        <dbReference type="ARBA" id="ARBA00023242"/>
    </source>
</evidence>
<evidence type="ECO:0000256" key="1">
    <source>
        <dbReference type="ARBA" id="ARBA00004123"/>
    </source>
</evidence>
<dbReference type="Gene3D" id="1.10.10.10">
    <property type="entry name" value="Winged helix-like DNA-binding domain superfamily/Winged helix DNA-binding domain"/>
    <property type="match status" value="1"/>
</dbReference>
<gene>
    <name evidence="9" type="ORF">MCOR_36627</name>
</gene>
<feature type="region of interest" description="Disordered" evidence="7">
    <location>
        <begin position="80"/>
        <end position="194"/>
    </location>
</feature>
<dbReference type="GO" id="GO:0030527">
    <property type="term" value="F:structural constituent of chromatin"/>
    <property type="evidence" value="ECO:0007669"/>
    <property type="project" value="InterPro"/>
</dbReference>